<comment type="function">
    <text evidence="4">Catalyzes the interconversion of L-alanine and D-alanine. May also act on other amino acids.</text>
</comment>
<dbReference type="EMBL" id="JAWIIV010000005">
    <property type="protein sequence ID" value="MEC4719202.1"/>
    <property type="molecule type" value="Genomic_DNA"/>
</dbReference>
<dbReference type="Pfam" id="PF01168">
    <property type="entry name" value="Ala_racemase_N"/>
    <property type="match status" value="1"/>
</dbReference>
<dbReference type="Pfam" id="PF00842">
    <property type="entry name" value="Ala_racemase_C"/>
    <property type="match status" value="1"/>
</dbReference>
<evidence type="ECO:0000256" key="1">
    <source>
        <dbReference type="ARBA" id="ARBA00001933"/>
    </source>
</evidence>
<dbReference type="RefSeq" id="WP_326505916.1">
    <property type="nucleotide sequence ID" value="NZ_JAWIIV010000005.1"/>
</dbReference>
<organism evidence="6 7">
    <name type="scientific">Noviherbaspirillum album</name>
    <dbReference type="NCBI Taxonomy" id="3080276"/>
    <lineage>
        <taxon>Bacteria</taxon>
        <taxon>Pseudomonadati</taxon>
        <taxon>Pseudomonadota</taxon>
        <taxon>Betaproteobacteria</taxon>
        <taxon>Burkholderiales</taxon>
        <taxon>Oxalobacteraceae</taxon>
        <taxon>Noviherbaspirillum</taxon>
    </lineage>
</organism>
<dbReference type="InterPro" id="IPR011079">
    <property type="entry name" value="Ala_racemase_C"/>
</dbReference>
<feature type="active site" description="Proton acceptor; specific for D-alanine" evidence="4">
    <location>
        <position position="40"/>
    </location>
</feature>
<dbReference type="Proteomes" id="UP001352263">
    <property type="component" value="Unassembled WGS sequence"/>
</dbReference>
<proteinExistence type="inferred from homology"/>
<dbReference type="PRINTS" id="PR00992">
    <property type="entry name" value="ALARACEMASE"/>
</dbReference>
<accession>A0ABU6J7D3</accession>
<feature type="binding site" evidence="4">
    <location>
        <position position="141"/>
    </location>
    <ligand>
        <name>substrate</name>
    </ligand>
</feature>
<evidence type="ECO:0000313" key="7">
    <source>
        <dbReference type="Proteomes" id="UP001352263"/>
    </source>
</evidence>
<evidence type="ECO:0000259" key="5">
    <source>
        <dbReference type="SMART" id="SM01005"/>
    </source>
</evidence>
<dbReference type="InterPro" id="IPR009006">
    <property type="entry name" value="Ala_racemase/Decarboxylase_C"/>
</dbReference>
<evidence type="ECO:0000256" key="2">
    <source>
        <dbReference type="ARBA" id="ARBA00022898"/>
    </source>
</evidence>
<evidence type="ECO:0000256" key="4">
    <source>
        <dbReference type="HAMAP-Rule" id="MF_01201"/>
    </source>
</evidence>
<dbReference type="InterPro" id="IPR029066">
    <property type="entry name" value="PLP-binding_barrel"/>
</dbReference>
<keyword evidence="3 4" id="KW-0413">Isomerase</keyword>
<keyword evidence="2 4" id="KW-0663">Pyridoxal phosphate</keyword>
<gene>
    <name evidence="6" type="primary">alr</name>
    <name evidence="6" type="ORF">RY831_08585</name>
</gene>
<comment type="cofactor">
    <cofactor evidence="1 4">
        <name>pyridoxal 5'-phosphate</name>
        <dbReference type="ChEBI" id="CHEBI:597326"/>
    </cofactor>
</comment>
<dbReference type="Gene3D" id="2.40.37.10">
    <property type="entry name" value="Lyase, Ornithine Decarboxylase, Chain A, domain 1"/>
    <property type="match status" value="1"/>
</dbReference>
<comment type="pathway">
    <text evidence="4">Amino-acid biosynthesis; D-alanine biosynthesis; D-alanine from L-alanine: step 1/1.</text>
</comment>
<name>A0ABU6J7D3_9BURK</name>
<sequence length="389" mass="41507">MSEREAQAGAVLTIDLGAIADNYRRLQRHAPKAVCGAAVKADAYGLGAEQVAAALANAGCRHFFVAHLEEGIRLRPRLPSDAEIYILHGQPHHIGADMECVRHRLVPVLNSAVQIAGWRALARRLNIALPAIVQVDSGMSRLGLSACETTAVLDDPDGLRGLELRYLMSHLACADQQDHPMNEAQLAAFEAMRARFPACKASLANSSGIFLGPRYHFDLLRPGAALYGIAPVAGAANPMKPVVSLQARIIQTRSIEAGDAVGYGAAYQAGSARRLATLSVGYADGWLRSLGKRGAVMVGRVRAPIVGRISMDTCTIDVTDADPAHVRPGALVDLVSPAQTVDDVADAAGTIAYEILTSLGQRYHRRYLAAEPLHTRRPAEASHAIEFNA</sequence>
<dbReference type="PANTHER" id="PTHR30511">
    <property type="entry name" value="ALANINE RACEMASE"/>
    <property type="match status" value="1"/>
</dbReference>
<dbReference type="CDD" id="cd00430">
    <property type="entry name" value="PLPDE_III_AR"/>
    <property type="match status" value="1"/>
</dbReference>
<dbReference type="HAMAP" id="MF_01201">
    <property type="entry name" value="Ala_racemase"/>
    <property type="match status" value="1"/>
</dbReference>
<dbReference type="PROSITE" id="PS00395">
    <property type="entry name" value="ALANINE_RACEMASE"/>
    <property type="match status" value="1"/>
</dbReference>
<feature type="active site" description="Proton acceptor; specific for L-alanine" evidence="4">
    <location>
        <position position="263"/>
    </location>
</feature>
<dbReference type="SUPFAM" id="SSF51419">
    <property type="entry name" value="PLP-binding barrel"/>
    <property type="match status" value="1"/>
</dbReference>
<dbReference type="InterPro" id="IPR020622">
    <property type="entry name" value="Ala_racemase_pyridoxalP-BS"/>
</dbReference>
<feature type="binding site" evidence="4">
    <location>
        <position position="311"/>
    </location>
    <ligand>
        <name>substrate</name>
    </ligand>
</feature>
<feature type="modified residue" description="N6-(pyridoxal phosphate)lysine" evidence="4">
    <location>
        <position position="40"/>
    </location>
</feature>
<comment type="caution">
    <text evidence="6">The sequence shown here is derived from an EMBL/GenBank/DDBJ whole genome shotgun (WGS) entry which is preliminary data.</text>
</comment>
<dbReference type="InterPro" id="IPR001608">
    <property type="entry name" value="Ala_racemase_N"/>
</dbReference>
<evidence type="ECO:0000313" key="6">
    <source>
        <dbReference type="EMBL" id="MEC4719202.1"/>
    </source>
</evidence>
<dbReference type="InterPro" id="IPR000821">
    <property type="entry name" value="Ala_racemase"/>
</dbReference>
<dbReference type="SUPFAM" id="SSF50621">
    <property type="entry name" value="Alanine racemase C-terminal domain-like"/>
    <property type="match status" value="1"/>
</dbReference>
<dbReference type="PANTHER" id="PTHR30511:SF0">
    <property type="entry name" value="ALANINE RACEMASE, CATABOLIC-RELATED"/>
    <property type="match status" value="1"/>
</dbReference>
<feature type="domain" description="Alanine racemase C-terminal" evidence="5">
    <location>
        <begin position="242"/>
        <end position="368"/>
    </location>
</feature>
<keyword evidence="7" id="KW-1185">Reference proteome</keyword>
<reference evidence="6 7" key="1">
    <citation type="submission" date="2023-10" db="EMBL/GenBank/DDBJ databases">
        <title>Noviherbaspirillum sp. CPCC 100848 genome assembly.</title>
        <authorList>
            <person name="Li X.Y."/>
            <person name="Fang X.M."/>
        </authorList>
    </citation>
    <scope>NUCLEOTIDE SEQUENCE [LARGE SCALE GENOMIC DNA]</scope>
    <source>
        <strain evidence="6 7">CPCC 100848</strain>
    </source>
</reference>
<dbReference type="GO" id="GO:0008784">
    <property type="term" value="F:alanine racemase activity"/>
    <property type="evidence" value="ECO:0007669"/>
    <property type="project" value="UniProtKB-EC"/>
</dbReference>
<dbReference type="Gene3D" id="3.20.20.10">
    <property type="entry name" value="Alanine racemase"/>
    <property type="match status" value="1"/>
</dbReference>
<dbReference type="EC" id="5.1.1.1" evidence="4"/>
<evidence type="ECO:0000256" key="3">
    <source>
        <dbReference type="ARBA" id="ARBA00023235"/>
    </source>
</evidence>
<dbReference type="SMART" id="SM01005">
    <property type="entry name" value="Ala_racemase_C"/>
    <property type="match status" value="1"/>
</dbReference>
<comment type="catalytic activity">
    <reaction evidence="4">
        <text>L-alanine = D-alanine</text>
        <dbReference type="Rhea" id="RHEA:20249"/>
        <dbReference type="ChEBI" id="CHEBI:57416"/>
        <dbReference type="ChEBI" id="CHEBI:57972"/>
        <dbReference type="EC" id="5.1.1.1"/>
    </reaction>
</comment>
<protein>
    <recommendedName>
        <fullName evidence="4">Alanine racemase</fullName>
        <ecNumber evidence="4">5.1.1.1</ecNumber>
    </recommendedName>
</protein>
<dbReference type="NCBIfam" id="TIGR00492">
    <property type="entry name" value="alr"/>
    <property type="match status" value="1"/>
</dbReference>
<comment type="similarity">
    <text evidence="4">Belongs to the alanine racemase family.</text>
</comment>